<proteinExistence type="predicted"/>
<gene>
    <name evidence="1" type="ORF">KQX54_013724</name>
</gene>
<dbReference type="AlphaFoldDB" id="A0AAV7HXI2"/>
<sequence>MTTSASKNSIMNFTKVSGIIHSFLYHFRPRIYKEIKGSNEEKFRCISYKSKFKCPAKIVKTARGYERDFSEHNHPEPKSDLK</sequence>
<comment type="caution">
    <text evidence="1">The sequence shown here is derived from an EMBL/GenBank/DDBJ whole genome shotgun (WGS) entry which is preliminary data.</text>
</comment>
<dbReference type="Gene3D" id="2.20.25.240">
    <property type="match status" value="1"/>
</dbReference>
<evidence type="ECO:0000313" key="2">
    <source>
        <dbReference type="Proteomes" id="UP000826195"/>
    </source>
</evidence>
<dbReference type="EMBL" id="JAHXZJ010001864">
    <property type="protein sequence ID" value="KAH0549768.1"/>
    <property type="molecule type" value="Genomic_DNA"/>
</dbReference>
<accession>A0AAV7HXI2</accession>
<keyword evidence="2" id="KW-1185">Reference proteome</keyword>
<evidence type="ECO:0000313" key="1">
    <source>
        <dbReference type="EMBL" id="KAH0549768.1"/>
    </source>
</evidence>
<protein>
    <recommendedName>
        <fullName evidence="3">FLYWCH-type domain-containing protein</fullName>
    </recommendedName>
</protein>
<reference evidence="1 2" key="1">
    <citation type="journal article" date="2021" name="J. Hered.">
        <title>A chromosome-level genome assembly of the parasitoid wasp, Cotesia glomerata (Hymenoptera: Braconidae).</title>
        <authorList>
            <person name="Pinto B.J."/>
            <person name="Weis J.J."/>
            <person name="Gamble T."/>
            <person name="Ode P.J."/>
            <person name="Paul R."/>
            <person name="Zaspel J.M."/>
        </authorList>
    </citation>
    <scope>NUCLEOTIDE SEQUENCE [LARGE SCALE GENOMIC DNA]</scope>
    <source>
        <strain evidence="1">CgM1</strain>
    </source>
</reference>
<organism evidence="1 2">
    <name type="scientific">Cotesia glomerata</name>
    <name type="common">Lepidopteran parasitic wasp</name>
    <name type="synonym">Apanteles glomeratus</name>
    <dbReference type="NCBI Taxonomy" id="32391"/>
    <lineage>
        <taxon>Eukaryota</taxon>
        <taxon>Metazoa</taxon>
        <taxon>Ecdysozoa</taxon>
        <taxon>Arthropoda</taxon>
        <taxon>Hexapoda</taxon>
        <taxon>Insecta</taxon>
        <taxon>Pterygota</taxon>
        <taxon>Neoptera</taxon>
        <taxon>Endopterygota</taxon>
        <taxon>Hymenoptera</taxon>
        <taxon>Apocrita</taxon>
        <taxon>Ichneumonoidea</taxon>
        <taxon>Braconidae</taxon>
        <taxon>Microgastrinae</taxon>
        <taxon>Cotesia</taxon>
    </lineage>
</organism>
<name>A0AAV7HXI2_COTGL</name>
<dbReference type="Proteomes" id="UP000826195">
    <property type="component" value="Unassembled WGS sequence"/>
</dbReference>
<evidence type="ECO:0008006" key="3">
    <source>
        <dbReference type="Google" id="ProtNLM"/>
    </source>
</evidence>